<evidence type="ECO:0000256" key="2">
    <source>
        <dbReference type="ARBA" id="ARBA00022448"/>
    </source>
</evidence>
<accession>A0AAD8HJI3</accession>
<sequence>MSSPDEMFSQFRIRKKDLLRMPPPPSHPNDEVACSAFRVVLNIARWGRDDQLQILAKDTKFLQYLGKTMTCKSKEFLYKEVCQIISEIAAAQDGTFIQALEEAGLIDNLCSLLEVAKFDVKMEAACALFNCIKHVNKFEQIQDYDTGILQYNFFTLQLCRISVM</sequence>
<gene>
    <name evidence="4" type="ORF">POM88_042786</name>
</gene>
<keyword evidence="2" id="KW-0813">Transport</keyword>
<dbReference type="GO" id="GO:0015031">
    <property type="term" value="P:protein transport"/>
    <property type="evidence" value="ECO:0007669"/>
    <property type="project" value="UniProtKB-KW"/>
</dbReference>
<dbReference type="EMBL" id="JAUIZM010000009">
    <property type="protein sequence ID" value="KAK1367225.1"/>
    <property type="molecule type" value="Genomic_DNA"/>
</dbReference>
<dbReference type="AlphaFoldDB" id="A0AAD8HJI3"/>
<evidence type="ECO:0000256" key="3">
    <source>
        <dbReference type="ARBA" id="ARBA00022927"/>
    </source>
</evidence>
<dbReference type="Gene3D" id="1.25.10.10">
    <property type="entry name" value="Leucine-rich Repeat Variant"/>
    <property type="match status" value="1"/>
</dbReference>
<comment type="caution">
    <text evidence="4">The sequence shown here is derived from an EMBL/GenBank/DDBJ whole genome shotgun (WGS) entry which is preliminary data.</text>
</comment>
<proteinExistence type="inferred from homology"/>
<evidence type="ECO:0000256" key="1">
    <source>
        <dbReference type="ARBA" id="ARBA00010394"/>
    </source>
</evidence>
<protein>
    <submittedName>
        <fullName evidence="4">Uncharacterized protein</fullName>
    </submittedName>
</protein>
<dbReference type="Proteomes" id="UP001237642">
    <property type="component" value="Unassembled WGS sequence"/>
</dbReference>
<comment type="similarity">
    <text evidence="1">Belongs to the importin alpha family.</text>
</comment>
<dbReference type="SUPFAM" id="SSF48371">
    <property type="entry name" value="ARM repeat"/>
    <property type="match status" value="1"/>
</dbReference>
<dbReference type="InterPro" id="IPR016024">
    <property type="entry name" value="ARM-type_fold"/>
</dbReference>
<reference evidence="4" key="1">
    <citation type="submission" date="2023-02" db="EMBL/GenBank/DDBJ databases">
        <title>Genome of toxic invasive species Heracleum sosnowskyi carries increased number of genes despite the absence of recent whole-genome duplications.</title>
        <authorList>
            <person name="Schelkunov M."/>
            <person name="Shtratnikova V."/>
            <person name="Makarenko M."/>
            <person name="Klepikova A."/>
            <person name="Omelchenko D."/>
            <person name="Novikova G."/>
            <person name="Obukhova E."/>
            <person name="Bogdanov V."/>
            <person name="Penin A."/>
            <person name="Logacheva M."/>
        </authorList>
    </citation>
    <scope>NUCLEOTIDE SEQUENCE</scope>
    <source>
        <strain evidence="4">Hsosn_3</strain>
        <tissue evidence="4">Leaf</tissue>
    </source>
</reference>
<dbReference type="InterPro" id="IPR011989">
    <property type="entry name" value="ARM-like"/>
</dbReference>
<reference evidence="4" key="2">
    <citation type="submission" date="2023-05" db="EMBL/GenBank/DDBJ databases">
        <authorList>
            <person name="Schelkunov M.I."/>
        </authorList>
    </citation>
    <scope>NUCLEOTIDE SEQUENCE</scope>
    <source>
        <strain evidence="4">Hsosn_3</strain>
        <tissue evidence="4">Leaf</tissue>
    </source>
</reference>
<dbReference type="PANTHER" id="PTHR23316">
    <property type="entry name" value="IMPORTIN ALPHA"/>
    <property type="match status" value="1"/>
</dbReference>
<keyword evidence="5" id="KW-1185">Reference proteome</keyword>
<keyword evidence="3" id="KW-0653">Protein transport</keyword>
<organism evidence="4 5">
    <name type="scientific">Heracleum sosnowskyi</name>
    <dbReference type="NCBI Taxonomy" id="360622"/>
    <lineage>
        <taxon>Eukaryota</taxon>
        <taxon>Viridiplantae</taxon>
        <taxon>Streptophyta</taxon>
        <taxon>Embryophyta</taxon>
        <taxon>Tracheophyta</taxon>
        <taxon>Spermatophyta</taxon>
        <taxon>Magnoliopsida</taxon>
        <taxon>eudicotyledons</taxon>
        <taxon>Gunneridae</taxon>
        <taxon>Pentapetalae</taxon>
        <taxon>asterids</taxon>
        <taxon>campanulids</taxon>
        <taxon>Apiales</taxon>
        <taxon>Apiaceae</taxon>
        <taxon>Apioideae</taxon>
        <taxon>apioid superclade</taxon>
        <taxon>Tordylieae</taxon>
        <taxon>Tordyliinae</taxon>
        <taxon>Heracleum</taxon>
    </lineage>
</organism>
<evidence type="ECO:0000313" key="4">
    <source>
        <dbReference type="EMBL" id="KAK1367225.1"/>
    </source>
</evidence>
<name>A0AAD8HJI3_9APIA</name>
<evidence type="ECO:0000313" key="5">
    <source>
        <dbReference type="Proteomes" id="UP001237642"/>
    </source>
</evidence>